<dbReference type="EMBL" id="MHWA01000017">
    <property type="protein sequence ID" value="OHB01278.1"/>
    <property type="molecule type" value="Genomic_DNA"/>
</dbReference>
<evidence type="ECO:0000256" key="5">
    <source>
        <dbReference type="ARBA" id="ARBA00022989"/>
    </source>
</evidence>
<sequence>MTISGKKETVALFLGDIVLLYFSLWLSLTLRYWDIPSKSSLSLHFEPFSIIISVWILIFFIAGLYEKHTLILKSRLPSTVFNAQLANSFIAVLFFYFIPYFGIAPKTNLFIYLVISFGFILFWRIYGDRFLHPLVKQKGIIIGSGEEMKDLLEEVNNNPRYGLEFISSVDLNRIEGVDFRDEILARVYSEEVQIIAIDLKNEKVEPILPHLYNLIFSRVKFIDMYKVYEDIFDRVPLSLVRYNWFLENISTESRVTYDILKRMMDVALSFVGGIISLIFYPFVFLAIKIDDGGSIYFEQKRVGKNNKIIRTLKFRSMTEHREEDGMAKEATVTRVGNFLRKTRIDELPQLWSVLKGDLSMIGPRPEIPTLVKHYESEISYYNVRHLLKPGLSGWAQLYHTDPPKINADAEKTRRKLSYDLYYIKNRSFMLDLKIALKTLKALLSRSGV</sequence>
<name>A0A1G2TVD2_9BACT</name>
<evidence type="ECO:0000256" key="6">
    <source>
        <dbReference type="ARBA" id="ARBA00023136"/>
    </source>
</evidence>
<gene>
    <name evidence="9" type="ORF">A3A90_02320</name>
</gene>
<feature type="transmembrane region" description="Helical" evidence="7">
    <location>
        <begin position="85"/>
        <end position="103"/>
    </location>
</feature>
<proteinExistence type="inferred from homology"/>
<evidence type="ECO:0000256" key="4">
    <source>
        <dbReference type="ARBA" id="ARBA00022692"/>
    </source>
</evidence>
<keyword evidence="5 7" id="KW-1133">Transmembrane helix</keyword>
<keyword evidence="3" id="KW-0808">Transferase</keyword>
<reference evidence="9 10" key="1">
    <citation type="journal article" date="2016" name="Nat. Commun.">
        <title>Thousands of microbial genomes shed light on interconnected biogeochemical processes in an aquifer system.</title>
        <authorList>
            <person name="Anantharaman K."/>
            <person name="Brown C.T."/>
            <person name="Hug L.A."/>
            <person name="Sharon I."/>
            <person name="Castelle C.J."/>
            <person name="Probst A.J."/>
            <person name="Thomas B.C."/>
            <person name="Singh A."/>
            <person name="Wilkins M.J."/>
            <person name="Karaoz U."/>
            <person name="Brodie E.L."/>
            <person name="Williams K.H."/>
            <person name="Hubbard S.S."/>
            <person name="Banfield J.F."/>
        </authorList>
    </citation>
    <scope>NUCLEOTIDE SEQUENCE [LARGE SCALE GENOMIC DNA]</scope>
</reference>
<feature type="transmembrane region" description="Helical" evidence="7">
    <location>
        <begin position="266"/>
        <end position="287"/>
    </location>
</feature>
<dbReference type="PANTHER" id="PTHR30576:SF0">
    <property type="entry name" value="UNDECAPRENYL-PHOSPHATE N-ACETYLGALACTOSAMINYL 1-PHOSPHATE TRANSFERASE-RELATED"/>
    <property type="match status" value="1"/>
</dbReference>
<feature type="transmembrane region" description="Helical" evidence="7">
    <location>
        <begin position="12"/>
        <end position="33"/>
    </location>
</feature>
<keyword evidence="6 7" id="KW-0472">Membrane</keyword>
<dbReference type="Pfam" id="PF02397">
    <property type="entry name" value="Bac_transf"/>
    <property type="match status" value="1"/>
</dbReference>
<dbReference type="InterPro" id="IPR017475">
    <property type="entry name" value="EPS_sugar_tfrase"/>
</dbReference>
<feature type="transmembrane region" description="Helical" evidence="7">
    <location>
        <begin position="45"/>
        <end position="65"/>
    </location>
</feature>
<evidence type="ECO:0000256" key="1">
    <source>
        <dbReference type="ARBA" id="ARBA00004141"/>
    </source>
</evidence>
<evidence type="ECO:0000256" key="3">
    <source>
        <dbReference type="ARBA" id="ARBA00022679"/>
    </source>
</evidence>
<comment type="similarity">
    <text evidence="2">Belongs to the bacterial sugar transferase family.</text>
</comment>
<protein>
    <recommendedName>
        <fullName evidence="8">Bacterial sugar transferase domain-containing protein</fullName>
    </recommendedName>
</protein>
<feature type="domain" description="Bacterial sugar transferase" evidence="8">
    <location>
        <begin position="261"/>
        <end position="443"/>
    </location>
</feature>
<dbReference type="Proteomes" id="UP000178404">
    <property type="component" value="Unassembled WGS sequence"/>
</dbReference>
<dbReference type="PANTHER" id="PTHR30576">
    <property type="entry name" value="COLANIC BIOSYNTHESIS UDP-GLUCOSE LIPID CARRIER TRANSFERASE"/>
    <property type="match status" value="1"/>
</dbReference>
<evidence type="ECO:0000256" key="2">
    <source>
        <dbReference type="ARBA" id="ARBA00006464"/>
    </source>
</evidence>
<dbReference type="InterPro" id="IPR003362">
    <property type="entry name" value="Bact_transf"/>
</dbReference>
<dbReference type="AlphaFoldDB" id="A0A1G2TVD2"/>
<evidence type="ECO:0000259" key="8">
    <source>
        <dbReference type="Pfam" id="PF02397"/>
    </source>
</evidence>
<evidence type="ECO:0000256" key="7">
    <source>
        <dbReference type="SAM" id="Phobius"/>
    </source>
</evidence>
<comment type="subcellular location">
    <subcellularLocation>
        <location evidence="1">Membrane</location>
        <topology evidence="1">Multi-pass membrane protein</topology>
    </subcellularLocation>
</comment>
<accession>A0A1G2TVD2</accession>
<dbReference type="GO" id="GO:0016780">
    <property type="term" value="F:phosphotransferase activity, for other substituted phosphate groups"/>
    <property type="evidence" value="ECO:0007669"/>
    <property type="project" value="TreeGrafter"/>
</dbReference>
<feature type="transmembrane region" description="Helical" evidence="7">
    <location>
        <begin position="109"/>
        <end position="126"/>
    </location>
</feature>
<comment type="caution">
    <text evidence="9">The sequence shown here is derived from an EMBL/GenBank/DDBJ whole genome shotgun (WGS) entry which is preliminary data.</text>
</comment>
<dbReference type="GO" id="GO:0016020">
    <property type="term" value="C:membrane"/>
    <property type="evidence" value="ECO:0007669"/>
    <property type="project" value="UniProtKB-SubCell"/>
</dbReference>
<evidence type="ECO:0000313" key="9">
    <source>
        <dbReference type="EMBL" id="OHB01278.1"/>
    </source>
</evidence>
<dbReference type="NCBIfam" id="TIGR03025">
    <property type="entry name" value="EPS_sugtrans"/>
    <property type="match status" value="1"/>
</dbReference>
<keyword evidence="4 7" id="KW-0812">Transmembrane</keyword>
<evidence type="ECO:0000313" key="10">
    <source>
        <dbReference type="Proteomes" id="UP000178404"/>
    </source>
</evidence>
<organism evidence="9 10">
    <name type="scientific">Candidatus Zambryskibacteria bacterium RIFCSPLOWO2_01_FULL_35_19</name>
    <dbReference type="NCBI Taxonomy" id="1802757"/>
    <lineage>
        <taxon>Bacteria</taxon>
        <taxon>Candidatus Zambryskiibacteriota</taxon>
    </lineage>
</organism>